<evidence type="ECO:0000313" key="3">
    <source>
        <dbReference type="Proteomes" id="UP001202674"/>
    </source>
</evidence>
<dbReference type="RefSeq" id="WP_250594810.1">
    <property type="nucleotide sequence ID" value="NZ_JAKRVY010000001.1"/>
</dbReference>
<feature type="compositionally biased region" description="Acidic residues" evidence="1">
    <location>
        <begin position="14"/>
        <end position="34"/>
    </location>
</feature>
<dbReference type="EMBL" id="JAKRVY010000001">
    <property type="protein sequence ID" value="MCL9812798.1"/>
    <property type="molecule type" value="Genomic_DNA"/>
</dbReference>
<organism evidence="2 3">
    <name type="scientific">Natranaeroarchaeum aerophilus</name>
    <dbReference type="NCBI Taxonomy" id="2917711"/>
    <lineage>
        <taxon>Archaea</taxon>
        <taxon>Methanobacteriati</taxon>
        <taxon>Methanobacteriota</taxon>
        <taxon>Stenosarchaea group</taxon>
        <taxon>Halobacteria</taxon>
        <taxon>Halobacteriales</taxon>
        <taxon>Natronoarchaeaceae</taxon>
        <taxon>Natranaeroarchaeum</taxon>
    </lineage>
</organism>
<feature type="compositionally biased region" description="Basic and acidic residues" evidence="1">
    <location>
        <begin position="1"/>
        <end position="13"/>
    </location>
</feature>
<protein>
    <submittedName>
        <fullName evidence="2">Amphi-Trp domain-containing protein</fullName>
    </submittedName>
</protein>
<reference evidence="2 3" key="1">
    <citation type="journal article" date="2022" name="Syst. Appl. Microbiol.">
        <title>Natronocalculus amylovorans gen. nov., sp. nov., and Natranaeroarchaeum aerophilus sp. nov., dominant culturable amylolytic natronoarchaea from hypersaline soda lakes in southwestern Siberia.</title>
        <authorList>
            <person name="Sorokin D.Y."/>
            <person name="Elcheninov A.G."/>
            <person name="Khizhniak T.V."/>
            <person name="Koenen M."/>
            <person name="Bale N.J."/>
            <person name="Damste J.S.S."/>
            <person name="Kublanov I.V."/>
        </authorList>
    </citation>
    <scope>NUCLEOTIDE SEQUENCE [LARGE SCALE GENOMIC DNA]</scope>
    <source>
        <strain evidence="2 3">AArc-St1-1</strain>
    </source>
</reference>
<evidence type="ECO:0000313" key="2">
    <source>
        <dbReference type="EMBL" id="MCL9812798.1"/>
    </source>
</evidence>
<feature type="region of interest" description="Disordered" evidence="1">
    <location>
        <begin position="1"/>
        <end position="34"/>
    </location>
</feature>
<dbReference type="NCBIfam" id="TIGR04354">
    <property type="entry name" value="amphi-Trp"/>
    <property type="match status" value="1"/>
</dbReference>
<comment type="caution">
    <text evidence="2">The sequence shown here is derived from an EMBL/GenBank/DDBJ whole genome shotgun (WGS) entry which is preliminary data.</text>
</comment>
<proteinExistence type="predicted"/>
<gene>
    <name evidence="2" type="ORF">AArcSt11_03925</name>
</gene>
<name>A0AAE3FP56_9EURY</name>
<keyword evidence="3" id="KW-1185">Reference proteome</keyword>
<dbReference type="InterPro" id="IPR027598">
    <property type="entry name" value="Amphi-Trp_dom"/>
</dbReference>
<accession>A0AAE3FP56</accession>
<evidence type="ECO:0000256" key="1">
    <source>
        <dbReference type="SAM" id="MobiDB-lite"/>
    </source>
</evidence>
<dbReference type="Proteomes" id="UP001202674">
    <property type="component" value="Unassembled WGS sequence"/>
</dbReference>
<dbReference type="AlphaFoldDB" id="A0AAE3FP56"/>
<sequence>MPDTPAEHGPESSDDHEESTEDVEVDTDTDETEIETITEGYFEEEYYLDAEDAGEFLGDLAEQLRSDDEISVSGDDWELPFRFGEPVSLEIEFEGELSRS</sequence>